<feature type="transmembrane region" description="Helical" evidence="1">
    <location>
        <begin position="160"/>
        <end position="181"/>
    </location>
</feature>
<keyword evidence="1 3" id="KW-0934">Plastid</keyword>
<comment type="subcellular location">
    <subcellularLocation>
        <location evidence="1">Plastid</location>
        <location evidence="1">Chloroplast inner membrane</location>
    </subcellularLocation>
</comment>
<protein>
    <recommendedName>
        <fullName evidence="1">Protein TIC 214</fullName>
    </recommendedName>
    <alternativeName>
        <fullName evidence="1">Translocon at the inner envelope membrane of chloroplasts 214</fullName>
    </alternativeName>
</protein>
<dbReference type="RefSeq" id="YP_008474622.1">
    <property type="nucleotide sequence ID" value="NC_022137.1"/>
</dbReference>
<sequence>MSLNILNTLSLVWVKTVGPYLLFGIYYGLLTTLPVGPSQILCIRAFMMGGNLSGLVALSGSMMAQLLLFVSIYLSPVYIFFSKPHVLTLIAIPYTLFIWFQTKDSPDYYALRPITSMRDSRIGSIFLSSFLFQLMNPILLPSPVLARLIHLFFFRYSNNAIFLISSFLGWSIGHVIFHYLVRLLVVRVEKDSPMLYVLVKRAIHTTFSIVIAINLISCLGRAPVPLFTRKYINEQFDKDLDFWQIENTELLWWVFRPWPINFFDPCRTNRPLRFIRNSRFDNSVPLKTKVSTYFFDKCVTDGKQRLSFNMLPSLSILERQLEDSTEYPNGPLVTPPSYRDWIFERLQRNEYLQKELRDRIGLLDAGSTFWNAMEKRTRLTGEEDRNRLPSIYDPFVGKSYRTSLPAPQTFLTVGELKLATRDIPKPSDDESATLASSDYTEQNIDSEWFEDWISENSRKSMHRNGTPLPWETLSKRAQRIFHFMFQDQYLREPEITEILKNLNSTSEAIPVTWEQVFSIDPLDRSLFFLYLGLEHPSFNKISLSDILSLNRGRHFYDSGSEISPIHKTEDLERDLAYNTEILLESKFDVPGMESDVRQRKLKNIGISITKTKRKTMKIAKRFAKTADFRRRLVKGSMRPRRRKMLIWENCQDKALSPFFSRLMEKRNSLQLPIDRELTDLNYGGTVTNLGEIESEQQVESKGLSGSKTPPSVIAARMDLGPIHSGRGLLLVFQSNFRKYVKLPVAIVCKNLVRMLLRQDSEWEIDRKEWRNEVHIKCSYDGEEYSRDRFPGRWLKEGLQIKILYPFRLRPWHSRGEKKRSIIRETDMGLKPIRNRRAKTKNSSKRKKLQFTYLSAWGFQTDVPFGTIQKDPSFWKPIRKKLIRFLQKNFLLRIQQFFRLDPNFNVVRIVKPTNEKSINAGKKPRVVINTDERITIDVNANSKKSSTDRTDRNEREVEAPQVDESLVDQKATDTDLLVPFKFQREIRGFEAICLELRVSFTEAVENSSRVVSMFYRGIIRGFAHYLNELFALQTRLAEVTNHAIGLREEDLSSPVSITVIPGLLRSKPLSQAYIYENLWNMGTNGNLNLSLLNSVSESDNCAKSTKDEGSVDVPYQGSPIENLIDGRIMESGEGWGLLKQLHELDMGDWNNWLDSLYRCNLPLDVWGEIAPQGWRVTFENSNILKNTERRFLEEQEQKAIQGVPYNYSVYTRNRQLRDRIRNFNKRLKYGYLIQSFIDFLRDADIQEFPMRQDAIEQKSHSENRIGGINALAASKKLPLPNAKKSESEIGLNSKRFDLMLWTIPDFLGAKTDFAKTVRPENPFFDDADKENSKYLDLVVDDSLEESFEETSNEIYGITPDERDSLDYIFRWKWKSKVLEGELERLRNLIVLIGVLGNDRDLTAFCLNMGVDLNLLCSFLDADRFDGSTKDLSVISSHRLPSVFDDQILMHKMVNPLLELSYSYRNRFKRRLYKNIYNESITRLSPAVVEEMDKQPYSYNIEDLLLPRRRREFRFLQFLFFSEAPETKEQFSDLIPGFGRTPENNQPEPNEIQRIKRFLWPSHRLEESACIGRFCFNITNVSRFSLLKIRMYPILKT</sequence>
<gene>
    <name evidence="3" type="primary">ycf1</name>
    <name evidence="1" type="synonym">TIC214</name>
</gene>
<evidence type="ECO:0000256" key="2">
    <source>
        <dbReference type="SAM" id="MobiDB-lite"/>
    </source>
</evidence>
<feature type="transmembrane region" description="Helical" evidence="1">
    <location>
        <begin position="20"/>
        <end position="43"/>
    </location>
</feature>
<dbReference type="GO" id="GO:0009706">
    <property type="term" value="C:chloroplast inner membrane"/>
    <property type="evidence" value="ECO:0007669"/>
    <property type="project" value="UniProtKB-SubCell"/>
</dbReference>
<comment type="similarity">
    <text evidence="1">Belongs to the TIC214 family.</text>
</comment>
<keyword evidence="1" id="KW-1001">Plastid inner membrane</keyword>
<organism evidence="3">
    <name type="scientific">Marsilea crenata</name>
    <name type="common">Nardoo</name>
    <name type="synonym">Dwarf four leaf clover</name>
    <dbReference type="NCBI Taxonomy" id="388472"/>
    <lineage>
        <taxon>Eukaryota</taxon>
        <taxon>Viridiplantae</taxon>
        <taxon>Streptophyta</taxon>
        <taxon>Embryophyta</taxon>
        <taxon>Tracheophyta</taxon>
        <taxon>Polypodiopsida</taxon>
        <taxon>Polypodiidae</taxon>
        <taxon>Salviniales</taxon>
        <taxon>Marsileaceae</taxon>
        <taxon>Marsilea</taxon>
    </lineage>
</organism>
<dbReference type="Pfam" id="PF05758">
    <property type="entry name" value="Ycf1"/>
    <property type="match status" value="3"/>
</dbReference>
<feature type="transmembrane region" description="Helical" evidence="1">
    <location>
        <begin position="55"/>
        <end position="74"/>
    </location>
</feature>
<comment type="subunit">
    <text evidence="1">Part of the Tic complex.</text>
</comment>
<evidence type="ECO:0000313" key="3">
    <source>
        <dbReference type="EMBL" id="AGI51542.1"/>
    </source>
</evidence>
<geneLocation type="chloroplast" evidence="3"/>
<accession>S4UFY4</accession>
<dbReference type="EMBL" id="KC536646">
    <property type="protein sequence ID" value="AGI51542.1"/>
    <property type="molecule type" value="Genomic_DNA"/>
</dbReference>
<feature type="transmembrane region" description="Helical" evidence="1">
    <location>
        <begin position="202"/>
        <end position="222"/>
    </location>
</feature>
<keyword evidence="1 3" id="KW-0150">Chloroplast</keyword>
<keyword evidence="1" id="KW-0472">Membrane</keyword>
<dbReference type="PANTHER" id="PTHR33163:SF40">
    <property type="entry name" value="PROTEIN TIC 214"/>
    <property type="match status" value="1"/>
</dbReference>
<evidence type="ECO:0000256" key="1">
    <source>
        <dbReference type="RuleBase" id="RU364085"/>
    </source>
</evidence>
<keyword evidence="1" id="KW-0813">Transport</keyword>
<proteinExistence type="inferred from homology"/>
<keyword evidence="1" id="KW-0812">Transmembrane</keyword>
<keyword evidence="1" id="KW-0653">Protein transport</keyword>
<dbReference type="GeneID" id="16694032"/>
<reference evidence="3" key="1">
    <citation type="journal article" date="2013" name="Genome Biol. Evol.">
        <title>Plastome sequences of Lygodium japonicum and Marsilea crenata reveal the genome organization transformation from basal ferns to core leptosporangiates.</title>
        <authorList>
            <person name="Gao L."/>
            <person name="Wang B."/>
            <person name="Wang Z.W."/>
            <person name="Zhou Y."/>
            <person name="Su Y.J."/>
            <person name="Wang T."/>
        </authorList>
    </citation>
    <scope>NUCLEOTIDE SEQUENCE</scope>
</reference>
<feature type="transmembrane region" description="Helical" evidence="1">
    <location>
        <begin position="80"/>
        <end position="100"/>
    </location>
</feature>
<feature type="compositionally biased region" description="Basic and acidic residues" evidence="2">
    <location>
        <begin position="944"/>
        <end position="957"/>
    </location>
</feature>
<comment type="function">
    <text evidence="1">Involved in protein precursor import into chloroplasts. May be part of an intermediate translocation complex acting as a protein-conducting channel at the inner envelope.</text>
</comment>
<dbReference type="InterPro" id="IPR008896">
    <property type="entry name" value="TIC214"/>
</dbReference>
<dbReference type="PANTHER" id="PTHR33163">
    <property type="entry name" value="PROTEIN TIC 214-RELATED"/>
    <property type="match status" value="1"/>
</dbReference>
<dbReference type="GO" id="GO:0015031">
    <property type="term" value="P:protein transport"/>
    <property type="evidence" value="ECO:0007669"/>
    <property type="project" value="UniProtKB-KW"/>
</dbReference>
<name>S4UFY4_MARCR</name>
<keyword evidence="1" id="KW-1133">Transmembrane helix</keyword>
<feature type="transmembrane region" description="Helical" evidence="1">
    <location>
        <begin position="121"/>
        <end position="140"/>
    </location>
</feature>
<feature type="region of interest" description="Disordered" evidence="2">
    <location>
        <begin position="938"/>
        <end position="959"/>
    </location>
</feature>